<evidence type="ECO:0000313" key="3">
    <source>
        <dbReference type="EMBL" id="KAK5691042.1"/>
    </source>
</evidence>
<comment type="caution">
    <text evidence="3">The sequence shown here is derived from an EMBL/GenBank/DDBJ whole genome shotgun (WGS) entry which is preliminary data.</text>
</comment>
<accession>A0AAN7W2X1</accession>
<evidence type="ECO:0000313" key="4">
    <source>
        <dbReference type="Proteomes" id="UP001310594"/>
    </source>
</evidence>
<name>A0AAN7W2X1_9PEZI</name>
<dbReference type="PROSITE" id="PS50181">
    <property type="entry name" value="FBOX"/>
    <property type="match status" value="1"/>
</dbReference>
<dbReference type="AlphaFoldDB" id="A0AAN7W2X1"/>
<feature type="region of interest" description="Disordered" evidence="1">
    <location>
        <begin position="466"/>
        <end position="492"/>
    </location>
</feature>
<dbReference type="CDD" id="cd09917">
    <property type="entry name" value="F-box_SF"/>
    <property type="match status" value="1"/>
</dbReference>
<feature type="domain" description="F-box" evidence="2">
    <location>
        <begin position="49"/>
        <end position="96"/>
    </location>
</feature>
<dbReference type="EMBL" id="JAVRQU010000022">
    <property type="protein sequence ID" value="KAK5691042.1"/>
    <property type="molecule type" value="Genomic_DNA"/>
</dbReference>
<dbReference type="InterPro" id="IPR001810">
    <property type="entry name" value="F-box_dom"/>
</dbReference>
<dbReference type="SUPFAM" id="SSF81383">
    <property type="entry name" value="F-box domain"/>
    <property type="match status" value="1"/>
</dbReference>
<sequence>MSSARIGTGTLMVHALGVYSMVTYQPDALAARVSMDNLLERVLTVHQTAMGATRLPLELQQQVYSYLDTRSFRAARNVCKWWRFASLDAVTLARQLQKLPILPPVEARKASPQELQSLWSEAANTLMLGTRVQRLSDLPSSTSAAQKMAFVAGPRVTSTTNGTRTVTINDRTIALFDVSGEQPKVMAQRPLNDLKGTVGTGPWLMATTTSYYELALSVSGKLLAVAQERTVQIYDLEAASDSCTVNVNVDGAAGHYICGLDFEQGDGVLRVRLSGKGAVIYLGTPRVGHNSETASFEHWKSNAGLEHTFLDSALLDLDAGGKTSDHTARLSGVQLLQPWQQGFLLAAQRHGGNESSHYVLGYVKRGVEEELITAEPQSVTILARMESFLSAWDYTLNGKNESGMGLWENMPSAHEHHPTYTLSPDATMLVVAERDKKAIRPVPLTQLFLYRLPSKQRMLKMLHDSATRGKGSPIDLSSFPAKSGAESGSRNHQLETVAERRHKVARIPICLSTIRGVVNELRFERVEQDVGSADFKLTASTAEALKTWSVADV</sequence>
<gene>
    <name evidence="3" type="ORF">LTR97_011694</name>
</gene>
<evidence type="ECO:0000256" key="1">
    <source>
        <dbReference type="SAM" id="MobiDB-lite"/>
    </source>
</evidence>
<reference evidence="3" key="1">
    <citation type="submission" date="2023-08" db="EMBL/GenBank/DDBJ databases">
        <title>Black Yeasts Isolated from many extreme environments.</title>
        <authorList>
            <person name="Coleine C."/>
            <person name="Stajich J.E."/>
            <person name="Selbmann L."/>
        </authorList>
    </citation>
    <scope>NUCLEOTIDE SEQUENCE</scope>
    <source>
        <strain evidence="3">CCFEE 5810</strain>
    </source>
</reference>
<dbReference type="Pfam" id="PF12937">
    <property type="entry name" value="F-box-like"/>
    <property type="match status" value="1"/>
</dbReference>
<protein>
    <recommendedName>
        <fullName evidence="2">F-box domain-containing protein</fullName>
    </recommendedName>
</protein>
<proteinExistence type="predicted"/>
<evidence type="ECO:0000259" key="2">
    <source>
        <dbReference type="PROSITE" id="PS50181"/>
    </source>
</evidence>
<dbReference type="Gene3D" id="1.20.1280.50">
    <property type="match status" value="1"/>
</dbReference>
<dbReference type="Proteomes" id="UP001310594">
    <property type="component" value="Unassembled WGS sequence"/>
</dbReference>
<dbReference type="InterPro" id="IPR036047">
    <property type="entry name" value="F-box-like_dom_sf"/>
</dbReference>
<organism evidence="3 4">
    <name type="scientific">Elasticomyces elasticus</name>
    <dbReference type="NCBI Taxonomy" id="574655"/>
    <lineage>
        <taxon>Eukaryota</taxon>
        <taxon>Fungi</taxon>
        <taxon>Dikarya</taxon>
        <taxon>Ascomycota</taxon>
        <taxon>Pezizomycotina</taxon>
        <taxon>Dothideomycetes</taxon>
        <taxon>Dothideomycetidae</taxon>
        <taxon>Mycosphaerellales</taxon>
        <taxon>Teratosphaeriaceae</taxon>
        <taxon>Elasticomyces</taxon>
    </lineage>
</organism>